<evidence type="ECO:0000256" key="5">
    <source>
        <dbReference type="ARBA" id="ARBA00023122"/>
    </source>
</evidence>
<accession>A0A518EQH1</accession>
<keyword evidence="4" id="KW-0677">Repeat</keyword>
<feature type="compositionally biased region" description="Polar residues" evidence="7">
    <location>
        <begin position="561"/>
        <end position="577"/>
    </location>
</feature>
<sequence length="603" mass="63537">MLLAPTSALRYPPPVTHPSLQIPSDEPSQDADEPPSIIPADLSAGVPAGQSAQPGAAAQAPQSWPGEVKQVEEGLHHHTVHLATPANATLLFALTGSVAIAAIFATLSTSLLRALPGHLGPAHEEPEDSSQQQNGYGGNAPAAALGARSSGKAETFAASAGVLAFVARAVAAALVFTLSLRLFPPSATAPIRFAQALAFTGAVGGLGLHLATMSIPLALAQTHAERILRTGLPLFGAVLGPMAWVVRGLTLIRRMLLRAIGTPDANYGTRRLVEGFRAMVEDAEMKGELGADTRELIANVIEFGAADAAEVMTPRTEIDAIEANATLREAIAVFAECGFSRIPVYVDTIDTIIGTLTALEAAKAVAEDRVETTSIRSVMRPPLLVPETQLVPELLAEFREQRQKMAIVVDEYGGTAGLVTLADVMAEIVGHVQDEFEEEEPPAFQRLPDGRVQVDATEHVADINEEAFLSIPEEEDYETLAGFVLAEFGRFPRAGESFTRDGVTYQVSEATDRRVLKVILASTTGRIQLSEELAAQEKQLKQDREAASGGRDVEGGVDASTGGSRESTSASGKSQGANGAGARDRDSRGSRSTSDRTRPPMAS</sequence>
<dbReference type="PROSITE" id="PS51371">
    <property type="entry name" value="CBS"/>
    <property type="match status" value="2"/>
</dbReference>
<evidence type="ECO:0000256" key="1">
    <source>
        <dbReference type="ARBA" id="ARBA00004651"/>
    </source>
</evidence>
<evidence type="ECO:0000259" key="9">
    <source>
        <dbReference type="PROSITE" id="PS51371"/>
    </source>
</evidence>
<feature type="region of interest" description="Disordered" evidence="7">
    <location>
        <begin position="1"/>
        <end position="66"/>
    </location>
</feature>
<feature type="compositionally biased region" description="Basic and acidic residues" evidence="7">
    <location>
        <begin position="538"/>
        <end position="554"/>
    </location>
</feature>
<evidence type="ECO:0000313" key="11">
    <source>
        <dbReference type="Proteomes" id="UP000320390"/>
    </source>
</evidence>
<dbReference type="InterPro" id="IPR000644">
    <property type="entry name" value="CBS_dom"/>
</dbReference>
<keyword evidence="3" id="KW-1003">Cell membrane</keyword>
<dbReference type="CDD" id="cd04590">
    <property type="entry name" value="CBS_pair_CorC_HlyC_assoc"/>
    <property type="match status" value="1"/>
</dbReference>
<dbReference type="InterPro" id="IPR044751">
    <property type="entry name" value="Ion_transp-like_CBS"/>
</dbReference>
<dbReference type="PANTHER" id="PTHR22777">
    <property type="entry name" value="HEMOLYSIN-RELATED"/>
    <property type="match status" value="1"/>
</dbReference>
<dbReference type="SUPFAM" id="SSF56176">
    <property type="entry name" value="FAD-binding/transporter-associated domain-like"/>
    <property type="match status" value="1"/>
</dbReference>
<feature type="compositionally biased region" description="Low complexity" evidence="7">
    <location>
        <begin position="44"/>
        <end position="66"/>
    </location>
</feature>
<dbReference type="GO" id="GO:0050660">
    <property type="term" value="F:flavin adenine dinucleotide binding"/>
    <property type="evidence" value="ECO:0007669"/>
    <property type="project" value="InterPro"/>
</dbReference>
<dbReference type="GO" id="GO:0005886">
    <property type="term" value="C:plasma membrane"/>
    <property type="evidence" value="ECO:0007669"/>
    <property type="project" value="UniProtKB-SubCell"/>
</dbReference>
<organism evidence="10 11">
    <name type="scientific">Saltatorellus ferox</name>
    <dbReference type="NCBI Taxonomy" id="2528018"/>
    <lineage>
        <taxon>Bacteria</taxon>
        <taxon>Pseudomonadati</taxon>
        <taxon>Planctomycetota</taxon>
        <taxon>Planctomycetia</taxon>
        <taxon>Planctomycetia incertae sedis</taxon>
        <taxon>Saltatorellus</taxon>
    </lineage>
</organism>
<dbReference type="Pfam" id="PF00571">
    <property type="entry name" value="CBS"/>
    <property type="match status" value="2"/>
</dbReference>
<comment type="subcellular location">
    <subcellularLocation>
        <location evidence="1">Cell membrane</location>
        <topology evidence="1">Multi-pass membrane protein</topology>
    </subcellularLocation>
</comment>
<dbReference type="Pfam" id="PF03471">
    <property type="entry name" value="CorC_HlyC"/>
    <property type="match status" value="1"/>
</dbReference>
<dbReference type="AlphaFoldDB" id="A0A518EQH1"/>
<dbReference type="PANTHER" id="PTHR22777:SF32">
    <property type="entry name" value="UPF0053 INNER MEMBRANE PROTEIN YFJD"/>
    <property type="match status" value="1"/>
</dbReference>
<dbReference type="SMART" id="SM01091">
    <property type="entry name" value="CorC_HlyC"/>
    <property type="match status" value="1"/>
</dbReference>
<feature type="compositionally biased region" description="Basic and acidic residues" evidence="7">
    <location>
        <begin position="582"/>
        <end position="603"/>
    </location>
</feature>
<dbReference type="Proteomes" id="UP000320390">
    <property type="component" value="Chromosome"/>
</dbReference>
<evidence type="ECO:0000256" key="3">
    <source>
        <dbReference type="ARBA" id="ARBA00022475"/>
    </source>
</evidence>
<gene>
    <name evidence="10" type="primary">corC</name>
    <name evidence="10" type="ORF">Poly30_18140</name>
</gene>
<protein>
    <submittedName>
        <fullName evidence="10">Magnesium and cobalt efflux protein CorC</fullName>
    </submittedName>
</protein>
<name>A0A518EQH1_9BACT</name>
<evidence type="ECO:0000256" key="8">
    <source>
        <dbReference type="SAM" id="Phobius"/>
    </source>
</evidence>
<keyword evidence="5 6" id="KW-0129">CBS domain</keyword>
<dbReference type="InterPro" id="IPR005170">
    <property type="entry name" value="Transptr-assoc_dom"/>
</dbReference>
<reference evidence="10 11" key="1">
    <citation type="submission" date="2019-02" db="EMBL/GenBank/DDBJ databases">
        <title>Deep-cultivation of Planctomycetes and their phenomic and genomic characterization uncovers novel biology.</title>
        <authorList>
            <person name="Wiegand S."/>
            <person name="Jogler M."/>
            <person name="Boedeker C."/>
            <person name="Pinto D."/>
            <person name="Vollmers J."/>
            <person name="Rivas-Marin E."/>
            <person name="Kohn T."/>
            <person name="Peeters S.H."/>
            <person name="Heuer A."/>
            <person name="Rast P."/>
            <person name="Oberbeckmann S."/>
            <person name="Bunk B."/>
            <person name="Jeske O."/>
            <person name="Meyerdierks A."/>
            <person name="Storesund J.E."/>
            <person name="Kallscheuer N."/>
            <person name="Luecker S."/>
            <person name="Lage O.M."/>
            <person name="Pohl T."/>
            <person name="Merkel B.J."/>
            <person name="Hornburger P."/>
            <person name="Mueller R.-W."/>
            <person name="Bruemmer F."/>
            <person name="Labrenz M."/>
            <person name="Spormann A.M."/>
            <person name="Op den Camp H."/>
            <person name="Overmann J."/>
            <person name="Amann R."/>
            <person name="Jetten M.S.M."/>
            <person name="Mascher T."/>
            <person name="Medema M.H."/>
            <person name="Devos D.P."/>
            <person name="Kaster A.-K."/>
            <person name="Ovreas L."/>
            <person name="Rohde M."/>
            <person name="Galperin M.Y."/>
            <person name="Jogler C."/>
        </authorList>
    </citation>
    <scope>NUCLEOTIDE SEQUENCE [LARGE SCALE GENOMIC DNA]</scope>
    <source>
        <strain evidence="10 11">Poly30</strain>
    </source>
</reference>
<keyword evidence="8" id="KW-1133">Transmembrane helix</keyword>
<dbReference type="Gene3D" id="3.30.465.10">
    <property type="match status" value="1"/>
</dbReference>
<evidence type="ECO:0000313" key="10">
    <source>
        <dbReference type="EMBL" id="QDV06305.1"/>
    </source>
</evidence>
<comment type="similarity">
    <text evidence="2">Belongs to the UPF0053 family.</text>
</comment>
<keyword evidence="8" id="KW-0812">Transmembrane</keyword>
<keyword evidence="11" id="KW-1185">Reference proteome</keyword>
<dbReference type="FunFam" id="3.10.580.10:FF:000002">
    <property type="entry name" value="Magnesium/cobalt efflux protein CorC"/>
    <property type="match status" value="1"/>
</dbReference>
<feature type="domain" description="CBS" evidence="9">
    <location>
        <begin position="378"/>
        <end position="435"/>
    </location>
</feature>
<evidence type="ECO:0000256" key="4">
    <source>
        <dbReference type="ARBA" id="ARBA00022737"/>
    </source>
</evidence>
<feature type="region of interest" description="Disordered" evidence="7">
    <location>
        <begin position="538"/>
        <end position="603"/>
    </location>
</feature>
<feature type="transmembrane region" description="Helical" evidence="8">
    <location>
        <begin position="156"/>
        <end position="184"/>
    </location>
</feature>
<feature type="region of interest" description="Disordered" evidence="7">
    <location>
        <begin position="118"/>
        <end position="144"/>
    </location>
</feature>
<evidence type="ECO:0000256" key="7">
    <source>
        <dbReference type="SAM" id="MobiDB-lite"/>
    </source>
</evidence>
<keyword evidence="8" id="KW-0472">Membrane</keyword>
<dbReference type="InterPro" id="IPR046342">
    <property type="entry name" value="CBS_dom_sf"/>
</dbReference>
<feature type="transmembrane region" description="Helical" evidence="8">
    <location>
        <begin position="90"/>
        <end position="112"/>
    </location>
</feature>
<feature type="transmembrane region" description="Helical" evidence="8">
    <location>
        <begin position="196"/>
        <end position="219"/>
    </location>
</feature>
<dbReference type="EMBL" id="CP036434">
    <property type="protein sequence ID" value="QDV06305.1"/>
    <property type="molecule type" value="Genomic_DNA"/>
</dbReference>
<feature type="transmembrane region" description="Helical" evidence="8">
    <location>
        <begin position="231"/>
        <end position="252"/>
    </location>
</feature>
<evidence type="ECO:0000256" key="2">
    <source>
        <dbReference type="ARBA" id="ARBA00006337"/>
    </source>
</evidence>
<dbReference type="InterPro" id="IPR036318">
    <property type="entry name" value="FAD-bd_PCMH-like_sf"/>
</dbReference>
<proteinExistence type="inferred from homology"/>
<dbReference type="InterPro" id="IPR016169">
    <property type="entry name" value="FAD-bd_PCMH_sub2"/>
</dbReference>
<dbReference type="Gene3D" id="3.10.580.10">
    <property type="entry name" value="CBS-domain"/>
    <property type="match status" value="1"/>
</dbReference>
<dbReference type="SUPFAM" id="SSF54631">
    <property type="entry name" value="CBS-domain pair"/>
    <property type="match status" value="1"/>
</dbReference>
<evidence type="ECO:0000256" key="6">
    <source>
        <dbReference type="PROSITE-ProRule" id="PRU00703"/>
    </source>
</evidence>
<feature type="domain" description="CBS" evidence="9">
    <location>
        <begin position="312"/>
        <end position="372"/>
    </location>
</feature>